<dbReference type="Gene3D" id="3.40.1620.10">
    <property type="entry name" value="YefM-like domain"/>
    <property type="match status" value="1"/>
</dbReference>
<dbReference type="Proteomes" id="UP001350748">
    <property type="component" value="Unassembled WGS sequence"/>
</dbReference>
<name>A0ABU7XGJ1_9HYPH</name>
<comment type="similarity">
    <text evidence="1">Belongs to the phD/YefM antitoxin family.</text>
</comment>
<gene>
    <name evidence="2" type="ORF">V3H18_08215</name>
</gene>
<dbReference type="NCBIfam" id="TIGR01552">
    <property type="entry name" value="phd_fam"/>
    <property type="match status" value="1"/>
</dbReference>
<evidence type="ECO:0000313" key="2">
    <source>
        <dbReference type="EMBL" id="MEF3366514.1"/>
    </source>
</evidence>
<keyword evidence="3" id="KW-1185">Reference proteome</keyword>
<comment type="caution">
    <text evidence="2">The sequence shown here is derived from an EMBL/GenBank/DDBJ whole genome shotgun (WGS) entry which is preliminary data.</text>
</comment>
<protein>
    <submittedName>
        <fullName evidence="2">Type II toxin-antitoxin system prevent-host-death family antitoxin</fullName>
    </submittedName>
</protein>
<evidence type="ECO:0000313" key="3">
    <source>
        <dbReference type="Proteomes" id="UP001350748"/>
    </source>
</evidence>
<sequence length="79" mass="8792">MWSVAKAKAELSEILRRARAGEPQVIGAQDPCVVVSVKTYEEAIAPHDGRWLLEVARRVGVDIPLPDRSEDRPAPEFKN</sequence>
<dbReference type="InterPro" id="IPR036165">
    <property type="entry name" value="YefM-like_sf"/>
</dbReference>
<proteinExistence type="inferred from homology"/>
<dbReference type="SUPFAM" id="SSF143120">
    <property type="entry name" value="YefM-like"/>
    <property type="match status" value="1"/>
</dbReference>
<organism evidence="2 3">
    <name type="scientific">Methylocystis borbori</name>
    <dbReference type="NCBI Taxonomy" id="3118750"/>
    <lineage>
        <taxon>Bacteria</taxon>
        <taxon>Pseudomonadati</taxon>
        <taxon>Pseudomonadota</taxon>
        <taxon>Alphaproteobacteria</taxon>
        <taxon>Hyphomicrobiales</taxon>
        <taxon>Methylocystaceae</taxon>
        <taxon>Methylocystis</taxon>
    </lineage>
</organism>
<dbReference type="EMBL" id="JAZHYN010000019">
    <property type="protein sequence ID" value="MEF3366514.1"/>
    <property type="molecule type" value="Genomic_DNA"/>
</dbReference>
<evidence type="ECO:0000256" key="1">
    <source>
        <dbReference type="ARBA" id="ARBA00009981"/>
    </source>
</evidence>
<accession>A0ABU7XGJ1</accession>
<reference evidence="2 3" key="1">
    <citation type="submission" date="2024-02" db="EMBL/GenBank/DDBJ databases">
        <authorList>
            <person name="Grouzdev D."/>
        </authorList>
    </citation>
    <scope>NUCLEOTIDE SEQUENCE [LARGE SCALE GENOMIC DNA]</scope>
    <source>
        <strain evidence="2 3">9N</strain>
    </source>
</reference>
<dbReference type="RefSeq" id="WP_332081532.1">
    <property type="nucleotide sequence ID" value="NZ_JAZHYN010000019.1"/>
</dbReference>